<reference evidence="2" key="1">
    <citation type="submission" date="2022-03" db="EMBL/GenBank/DDBJ databases">
        <authorList>
            <person name="Alioto T."/>
            <person name="Alioto T."/>
            <person name="Gomez Garrido J."/>
        </authorList>
    </citation>
    <scope>NUCLEOTIDE SEQUENCE</scope>
</reference>
<protein>
    <submittedName>
        <fullName evidence="2">Uncharacterized protein</fullName>
    </submittedName>
</protein>
<evidence type="ECO:0000313" key="3">
    <source>
        <dbReference type="Proteomes" id="UP001295444"/>
    </source>
</evidence>
<evidence type="ECO:0000256" key="1">
    <source>
        <dbReference type="SAM" id="MobiDB-lite"/>
    </source>
</evidence>
<evidence type="ECO:0000313" key="2">
    <source>
        <dbReference type="EMBL" id="CAH2274288.1"/>
    </source>
</evidence>
<keyword evidence="3" id="KW-1185">Reference proteome</keyword>
<dbReference type="AlphaFoldDB" id="A0AAD1RM22"/>
<accession>A0AAD1RM22</accession>
<feature type="region of interest" description="Disordered" evidence="1">
    <location>
        <begin position="1"/>
        <end position="27"/>
    </location>
</feature>
<sequence>MAGIRRMDGLQQQDSPPVTEEKLKPLLEDPRRNIAGDINSFKDEIHGVSVCLHDTEINTAAQESRITGLENELTTLKHDLAQT</sequence>
<dbReference type="EMBL" id="OW240914">
    <property type="protein sequence ID" value="CAH2274288.1"/>
    <property type="molecule type" value="Genomic_DNA"/>
</dbReference>
<proteinExistence type="predicted"/>
<feature type="non-terminal residue" evidence="2">
    <location>
        <position position="83"/>
    </location>
</feature>
<organism evidence="2 3">
    <name type="scientific">Pelobates cultripes</name>
    <name type="common">Western spadefoot toad</name>
    <dbReference type="NCBI Taxonomy" id="61616"/>
    <lineage>
        <taxon>Eukaryota</taxon>
        <taxon>Metazoa</taxon>
        <taxon>Chordata</taxon>
        <taxon>Craniata</taxon>
        <taxon>Vertebrata</taxon>
        <taxon>Euteleostomi</taxon>
        <taxon>Amphibia</taxon>
        <taxon>Batrachia</taxon>
        <taxon>Anura</taxon>
        <taxon>Pelobatoidea</taxon>
        <taxon>Pelobatidae</taxon>
        <taxon>Pelobates</taxon>
    </lineage>
</organism>
<gene>
    <name evidence="2" type="ORF">PECUL_23A041553</name>
</gene>
<dbReference type="Proteomes" id="UP001295444">
    <property type="component" value="Chromosome 03"/>
</dbReference>
<name>A0AAD1RM22_PELCU</name>